<dbReference type="EMBL" id="GDID01003553">
    <property type="protein sequence ID" value="JAP93053.1"/>
    <property type="molecule type" value="Transcribed_RNA"/>
</dbReference>
<dbReference type="GO" id="GO:0006508">
    <property type="term" value="P:proteolysis"/>
    <property type="evidence" value="ECO:0007669"/>
    <property type="project" value="UniProtKB-KW"/>
</dbReference>
<dbReference type="GO" id="GO:0046872">
    <property type="term" value="F:metal ion binding"/>
    <property type="evidence" value="ECO:0007669"/>
    <property type="project" value="UniProtKB-UniRule"/>
</dbReference>
<feature type="non-terminal residue" evidence="9">
    <location>
        <position position="520"/>
    </location>
</feature>
<keyword evidence="5 7" id="KW-0862">Zinc</keyword>
<keyword evidence="3 7" id="KW-0479">Metal-binding</keyword>
<dbReference type="InterPro" id="IPR001567">
    <property type="entry name" value="Pept_M3A_M3B_dom"/>
</dbReference>
<gene>
    <name evidence="9" type="ORF">TPC1_14798</name>
</gene>
<accession>A0A146K8B4</accession>
<evidence type="ECO:0000256" key="7">
    <source>
        <dbReference type="RuleBase" id="RU003435"/>
    </source>
</evidence>
<evidence type="ECO:0000259" key="8">
    <source>
        <dbReference type="Pfam" id="PF01432"/>
    </source>
</evidence>
<organism evidence="9">
    <name type="scientific">Trepomonas sp. PC1</name>
    <dbReference type="NCBI Taxonomy" id="1076344"/>
    <lineage>
        <taxon>Eukaryota</taxon>
        <taxon>Metamonada</taxon>
        <taxon>Diplomonadida</taxon>
        <taxon>Hexamitidae</taxon>
        <taxon>Hexamitinae</taxon>
        <taxon>Trepomonas</taxon>
    </lineage>
</organism>
<evidence type="ECO:0000256" key="2">
    <source>
        <dbReference type="ARBA" id="ARBA00022670"/>
    </source>
</evidence>
<dbReference type="GO" id="GO:0006518">
    <property type="term" value="P:peptide metabolic process"/>
    <property type="evidence" value="ECO:0007669"/>
    <property type="project" value="TreeGrafter"/>
</dbReference>
<dbReference type="PANTHER" id="PTHR11804">
    <property type="entry name" value="PROTEASE M3 THIMET OLIGOPEPTIDASE-RELATED"/>
    <property type="match status" value="1"/>
</dbReference>
<feature type="domain" description="Peptidase M3A/M3B catalytic" evidence="8">
    <location>
        <begin position="132"/>
        <end position="515"/>
    </location>
</feature>
<evidence type="ECO:0000256" key="6">
    <source>
        <dbReference type="ARBA" id="ARBA00023049"/>
    </source>
</evidence>
<dbReference type="InterPro" id="IPR024077">
    <property type="entry name" value="Neurolysin/TOP_dom2"/>
</dbReference>
<dbReference type="InterPro" id="IPR024079">
    <property type="entry name" value="MetalloPept_cat_dom_sf"/>
</dbReference>
<name>A0A146K8B4_9EUKA</name>
<dbReference type="Gene3D" id="3.40.390.10">
    <property type="entry name" value="Collagenase (Catalytic Domain)"/>
    <property type="match status" value="1"/>
</dbReference>
<sequence>MATHFSLVQNKQEDLKKAKSIHNEKVNSLMKNVQFISCISNFQPTTQLEKRMLFLIKLKLNETFSEELEALKRQFAENVTKDVNQTFQIPFKEGILNGVEDLVVIDNKVQVKTSRAFQDKIFQNAKSQVLLKEYYSICQDRCSENAEIVEKQLQLKHKLALEQGYPSVLHQFTVDRMVGSVENLENFIQQLETKFCEKYESDLRKIQYPHQLTEYNIRTAFYESQMKLLDFDPHSVEKYFPQNSTISKILKFLSNLLKFEFEEVKNSISWADDLKSFAIKTSQKQCVVSFDLYQRADKYQGGWFQKLNNQHFSIQANFKKQENFTFDDVKTILHEIGHTLHAIYSNCSYKTLNAINVQWDFVEVPSQFFEYYSYEASFLLEFGLKQEEIGKIQQLKKVMNGWFLLTQLQKVKMDYLMHKSLTAKQLQSQLANLNLFGQKQTFQNVFLHLFGNNYDYTVGYYSYYYSEAVCVGLFEFVNGQNCIQRFVDEILAKGNQIPQNQLVEQFLGDKIDFDAYWKVL</sequence>
<protein>
    <submittedName>
        <fullName evidence="9">Peptidyl-dipeptidase</fullName>
    </submittedName>
</protein>
<proteinExistence type="inferred from homology"/>
<evidence type="ECO:0000256" key="4">
    <source>
        <dbReference type="ARBA" id="ARBA00022801"/>
    </source>
</evidence>
<feature type="non-terminal residue" evidence="9">
    <location>
        <position position="1"/>
    </location>
</feature>
<comment type="similarity">
    <text evidence="1 7">Belongs to the peptidase M3 family.</text>
</comment>
<keyword evidence="6 7" id="KW-0482">Metalloprotease</keyword>
<comment type="cofactor">
    <cofactor evidence="7">
        <name>Zn(2+)</name>
        <dbReference type="ChEBI" id="CHEBI:29105"/>
    </cofactor>
    <text evidence="7">Binds 1 zinc ion.</text>
</comment>
<reference evidence="9" key="1">
    <citation type="submission" date="2015-07" db="EMBL/GenBank/DDBJ databases">
        <title>Adaptation to a free-living lifestyle via gene acquisitions in the diplomonad Trepomonas sp. PC1.</title>
        <authorList>
            <person name="Xu F."/>
            <person name="Jerlstrom-Hultqvist J."/>
            <person name="Kolisko M."/>
            <person name="Simpson A.G.B."/>
            <person name="Roger A.J."/>
            <person name="Svard S.G."/>
            <person name="Andersson J.O."/>
        </authorList>
    </citation>
    <scope>NUCLEOTIDE SEQUENCE</scope>
    <source>
        <strain evidence="9">PC1</strain>
    </source>
</reference>
<dbReference type="InterPro" id="IPR045090">
    <property type="entry name" value="Pept_M3A_M3B"/>
</dbReference>
<dbReference type="PANTHER" id="PTHR11804:SF84">
    <property type="entry name" value="SACCHAROLYSIN"/>
    <property type="match status" value="1"/>
</dbReference>
<evidence type="ECO:0000256" key="1">
    <source>
        <dbReference type="ARBA" id="ARBA00006040"/>
    </source>
</evidence>
<dbReference type="Gene3D" id="1.10.1370.10">
    <property type="entry name" value="Neurolysin, domain 3"/>
    <property type="match status" value="1"/>
</dbReference>
<dbReference type="GO" id="GO:0004222">
    <property type="term" value="F:metalloendopeptidase activity"/>
    <property type="evidence" value="ECO:0007669"/>
    <property type="project" value="InterPro"/>
</dbReference>
<keyword evidence="2 7" id="KW-0645">Protease</keyword>
<evidence type="ECO:0000256" key="5">
    <source>
        <dbReference type="ARBA" id="ARBA00022833"/>
    </source>
</evidence>
<keyword evidence="4 7" id="KW-0378">Hydrolase</keyword>
<evidence type="ECO:0000313" key="9">
    <source>
        <dbReference type="EMBL" id="JAP93053.1"/>
    </source>
</evidence>
<evidence type="ECO:0000256" key="3">
    <source>
        <dbReference type="ARBA" id="ARBA00022723"/>
    </source>
</evidence>
<dbReference type="AlphaFoldDB" id="A0A146K8B4"/>
<dbReference type="SUPFAM" id="SSF55486">
    <property type="entry name" value="Metalloproteases ('zincins'), catalytic domain"/>
    <property type="match status" value="1"/>
</dbReference>
<dbReference type="Pfam" id="PF01432">
    <property type="entry name" value="Peptidase_M3"/>
    <property type="match status" value="1"/>
</dbReference>